<evidence type="ECO:0000313" key="3">
    <source>
        <dbReference type="Proteomes" id="UP000070160"/>
    </source>
</evidence>
<dbReference type="STRING" id="1588748.HMPREF3182_01372"/>
<sequence>MHILNNTGSELLPSREESDVDERCFCRILFLAEVRYYSAYLSCS</sequence>
<comment type="caution">
    <text evidence="2">The sequence shown here is derived from an EMBL/GenBank/DDBJ whole genome shotgun (WGS) entry which is preliminary data.</text>
</comment>
<evidence type="ECO:0000313" key="2">
    <source>
        <dbReference type="EMBL" id="KXB90405.1"/>
    </source>
</evidence>
<keyword evidence="3" id="KW-1185">Reference proteome</keyword>
<organism evidence="2 3">
    <name type="scientific">Megasphaera hutchinsoni</name>
    <dbReference type="NCBI Taxonomy" id="1588748"/>
    <lineage>
        <taxon>Bacteria</taxon>
        <taxon>Bacillati</taxon>
        <taxon>Bacillota</taxon>
        <taxon>Negativicutes</taxon>
        <taxon>Veillonellales</taxon>
        <taxon>Veillonellaceae</taxon>
        <taxon>Megasphaera</taxon>
    </lineage>
</organism>
<reference evidence="3" key="1">
    <citation type="submission" date="2016-01" db="EMBL/GenBank/DDBJ databases">
        <authorList>
            <person name="Mitreva M."/>
            <person name="Pepin K.H."/>
            <person name="Mihindukulasuriya K.A."/>
            <person name="Fulton R."/>
            <person name="Fronick C."/>
            <person name="O'Laughlin M."/>
            <person name="Miner T."/>
            <person name="Herter B."/>
            <person name="Rosa B.A."/>
            <person name="Cordes M."/>
            <person name="Tomlinson C."/>
            <person name="Wollam A."/>
            <person name="Palsikar V.B."/>
            <person name="Mardis E.R."/>
            <person name="Wilson R.K."/>
        </authorList>
    </citation>
    <scope>NUCLEOTIDE SEQUENCE [LARGE SCALE GENOMIC DNA]</scope>
    <source>
        <strain evidence="3">KA00182</strain>
    </source>
</reference>
<gene>
    <name evidence="2" type="ORF">HMPREF3182_01372</name>
</gene>
<dbReference type="AlphaFoldDB" id="A0A134CDX2"/>
<name>A0A134CDX2_9FIRM</name>
<accession>A0A134CDX2</accession>
<dbReference type="Proteomes" id="UP000070160">
    <property type="component" value="Unassembled WGS sequence"/>
</dbReference>
<proteinExistence type="predicted"/>
<feature type="region of interest" description="Disordered" evidence="1">
    <location>
        <begin position="1"/>
        <end position="20"/>
    </location>
</feature>
<protein>
    <submittedName>
        <fullName evidence="2">Uncharacterized protein</fullName>
    </submittedName>
</protein>
<evidence type="ECO:0000256" key="1">
    <source>
        <dbReference type="SAM" id="MobiDB-lite"/>
    </source>
</evidence>
<dbReference type="EMBL" id="LSDT01000048">
    <property type="protein sequence ID" value="KXB90405.1"/>
    <property type="molecule type" value="Genomic_DNA"/>
</dbReference>